<dbReference type="Pfam" id="PF12951">
    <property type="entry name" value="PATR"/>
    <property type="match status" value="2"/>
</dbReference>
<feature type="signal peptide" evidence="2">
    <location>
        <begin position="1"/>
        <end position="26"/>
    </location>
</feature>
<accession>A0A5R8KFS5</accession>
<dbReference type="EMBL" id="VAUV01000006">
    <property type="protein sequence ID" value="TLD71136.1"/>
    <property type="molecule type" value="Genomic_DNA"/>
</dbReference>
<protein>
    <submittedName>
        <fullName evidence="3">PEP-CTERM sorting domain-containing protein</fullName>
    </submittedName>
</protein>
<evidence type="ECO:0000313" key="3">
    <source>
        <dbReference type="EMBL" id="TLD71136.1"/>
    </source>
</evidence>
<dbReference type="RefSeq" id="WP_138085963.1">
    <property type="nucleotide sequence ID" value="NZ_VAUV01000006.1"/>
</dbReference>
<evidence type="ECO:0000256" key="1">
    <source>
        <dbReference type="ARBA" id="ARBA00022729"/>
    </source>
</evidence>
<dbReference type="OrthoDB" id="229586at2"/>
<proteinExistence type="predicted"/>
<dbReference type="AlphaFoldDB" id="A0A5R8KFS5"/>
<gene>
    <name evidence="3" type="ORF">FEM03_09505</name>
</gene>
<comment type="caution">
    <text evidence="3">The sequence shown here is derived from an EMBL/GenBank/DDBJ whole genome shotgun (WGS) entry which is preliminary data.</text>
</comment>
<organism evidence="3 4">
    <name type="scientific">Phragmitibacter flavus</name>
    <dbReference type="NCBI Taxonomy" id="2576071"/>
    <lineage>
        <taxon>Bacteria</taxon>
        <taxon>Pseudomonadati</taxon>
        <taxon>Verrucomicrobiota</taxon>
        <taxon>Verrucomicrobiia</taxon>
        <taxon>Verrucomicrobiales</taxon>
        <taxon>Verrucomicrobiaceae</taxon>
        <taxon>Phragmitibacter</taxon>
    </lineage>
</organism>
<dbReference type="InterPro" id="IPR011050">
    <property type="entry name" value="Pectin_lyase_fold/virulence"/>
</dbReference>
<sequence>MNSPRFVLTPALALVMLGCLTPALKAATFTWTDTTGGTKNWNDATAPTNVWGQPGTFPNAIDDIANVTANITAATLINLNVPITIGTLNIGDSGTTNAAYTIAAGTAGNLIFDVTAGNAAITQNSASFGDTISANITLNDNLLVTNNGATGAVASQRNLTISGNISTGIGTTEFAKAGGGTVILSGTNTYNGATRITAGALRVSSAASLSANSNLNLAGGILELNHTTAFTHGLGTGAGQVQFTATNSGFSAVNATRTVNIGGNVTPDTLTWASGGFIGTGQNLQFGSNTADQTVIFSNAIELAIGTSTAATRTVNLTAGLNATSEVRFTNVISNTTGTTGGTLTFQGGGHAELTAANTYDAATQVSGNSTLRITNLQNGGTASSLGASSNAANNLRLHGGFVEYNGATTPGSTDRNFSLNNAGGGISNTSATANTVTWTGSATMTATGNRTFTLGGNNTGNNTFSGGGLADAGGTTTLDKTGTGTWIVGGTNTNSVVRVREGTLAATGGTAISDTATVNVLGNTGVNATFRLDSSETIGALAGNGNVNVQGNTLTITTNANTAFNGSFASSAGGKIVKTGTGIMELGGTSTGVVSTEFQAGTVILRNPNALGATGSNARFGDGTTIQFDNQGFLSKRATNAALGNTALAPAIGQAGTFVSLRPDHAFTNDAVIFGENTAWLTTGIMVQASAAGSWTFGEHHDDAVRLYINGNTILNNGTWNNFTGVSGTVSNNNGVNTAVTTNTTVGVGTVIQFHLQNGGGGVGPVNANGINWTFNPTTNRFGIGYATTDLATGGALNTAQSAYTGFEETASTADTTRWKAYTNAVIANDFELAGAVTFDTEGMNADRVIVNGVVKNGTGNGETGSLIKTGANALELTNSNTYIGSTLINEGRLVASNTTGSATGFGQVLVEAAAGLAGNGRIETSAGNDIHLKAGAFLIVGDPFTDLSPDTLTFALGSGGEFLSDGIIQMQIGTDGLGAPNTNADKLVVNGAALLTGTLDVSTFIAGQIFAEGDTWDIFDWNGTVTGSFASIVLPSLTAYPLLAWNTSDLYNGGSISLSAVPEPTRALLLIAAVAAAFFNRRRSR</sequence>
<dbReference type="NCBIfam" id="TIGR02601">
    <property type="entry name" value="autotrns_rpt"/>
    <property type="match status" value="2"/>
</dbReference>
<keyword evidence="4" id="KW-1185">Reference proteome</keyword>
<feature type="chain" id="PRO_5024381952" evidence="2">
    <location>
        <begin position="27"/>
        <end position="1087"/>
    </location>
</feature>
<dbReference type="SUPFAM" id="SSF51126">
    <property type="entry name" value="Pectin lyase-like"/>
    <property type="match status" value="1"/>
</dbReference>
<keyword evidence="1 2" id="KW-0732">Signal</keyword>
<name>A0A5R8KFS5_9BACT</name>
<dbReference type="InterPro" id="IPR013425">
    <property type="entry name" value="Autotrns_rpt"/>
</dbReference>
<dbReference type="Proteomes" id="UP000306196">
    <property type="component" value="Unassembled WGS sequence"/>
</dbReference>
<dbReference type="InterPro" id="IPR013424">
    <property type="entry name" value="Ice-binding_C"/>
</dbReference>
<dbReference type="PROSITE" id="PS51257">
    <property type="entry name" value="PROKAR_LIPOPROTEIN"/>
    <property type="match status" value="1"/>
</dbReference>
<evidence type="ECO:0000313" key="4">
    <source>
        <dbReference type="Proteomes" id="UP000306196"/>
    </source>
</evidence>
<dbReference type="NCBIfam" id="TIGR02595">
    <property type="entry name" value="PEP_CTERM"/>
    <property type="match status" value="1"/>
</dbReference>
<reference evidence="3 4" key="1">
    <citation type="submission" date="2019-05" db="EMBL/GenBank/DDBJ databases">
        <title>Verrucobacter flavum gen. nov., sp. nov. a new member of the family Verrucomicrobiaceae.</title>
        <authorList>
            <person name="Szuroczki S."/>
            <person name="Abbaszade G."/>
            <person name="Szabo A."/>
            <person name="Felfoldi T."/>
            <person name="Schumann P."/>
            <person name="Boka K."/>
            <person name="Keki Z."/>
            <person name="Toumi M."/>
            <person name="Toth E."/>
        </authorList>
    </citation>
    <scope>NUCLEOTIDE SEQUENCE [LARGE SCALE GENOMIC DNA]</scope>
    <source>
        <strain evidence="3 4">MG-N-17</strain>
    </source>
</reference>
<evidence type="ECO:0000256" key="2">
    <source>
        <dbReference type="SAM" id="SignalP"/>
    </source>
</evidence>